<keyword evidence="4 15" id="KW-0012">Acyltransferase</keyword>
<evidence type="ECO:0000313" key="16">
    <source>
        <dbReference type="EMBL" id="SFL18808.1"/>
    </source>
</evidence>
<evidence type="ECO:0000256" key="15">
    <source>
        <dbReference type="HAMAP-Rule" id="MF_00688"/>
    </source>
</evidence>
<proteinExistence type="inferred from homology"/>
<reference evidence="17" key="1">
    <citation type="submission" date="2016-10" db="EMBL/GenBank/DDBJ databases">
        <authorList>
            <person name="Varghese N."/>
            <person name="Submissions S."/>
        </authorList>
    </citation>
    <scope>NUCLEOTIDE SEQUENCE [LARGE SCALE GENOMIC DNA]</scope>
    <source>
        <strain evidence="17">Nm69</strain>
    </source>
</reference>
<evidence type="ECO:0000256" key="3">
    <source>
        <dbReference type="ARBA" id="ARBA00022679"/>
    </source>
</evidence>
<dbReference type="Pfam" id="PF03588">
    <property type="entry name" value="Leu_Phe_trans"/>
    <property type="match status" value="1"/>
</dbReference>
<dbReference type="AlphaFoldDB" id="A0A1I4FLK8"/>
<evidence type="ECO:0000256" key="10">
    <source>
        <dbReference type="ARBA" id="ARBA00066767"/>
    </source>
</evidence>
<dbReference type="OrthoDB" id="9790282at2"/>
<evidence type="ECO:0000256" key="6">
    <source>
        <dbReference type="ARBA" id="ARBA00050652"/>
    </source>
</evidence>
<dbReference type="InterPro" id="IPR042203">
    <property type="entry name" value="Leu/Phe-tRNA_Trfase_C"/>
</dbReference>
<dbReference type="STRING" id="52441.SAMN05216302_103924"/>
<comment type="similarity">
    <text evidence="9 15">Belongs to the L/F-transferase family.</text>
</comment>
<dbReference type="EMBL" id="FOSP01000039">
    <property type="protein sequence ID" value="SFL18808.1"/>
    <property type="molecule type" value="Genomic_DNA"/>
</dbReference>
<evidence type="ECO:0000256" key="2">
    <source>
        <dbReference type="ARBA" id="ARBA00022490"/>
    </source>
</evidence>
<evidence type="ECO:0000256" key="11">
    <source>
        <dbReference type="ARBA" id="ARBA00074372"/>
    </source>
</evidence>
<dbReference type="GO" id="GO:0030163">
    <property type="term" value="P:protein catabolic process"/>
    <property type="evidence" value="ECO:0007669"/>
    <property type="project" value="UniProtKB-UniRule"/>
</dbReference>
<sequence>MIHILSVGSPFPPLEKALIEPNGLLAVGGDLSPKRLINAYQKGIFPWFNEEDPILWWSPNPRMVLFPDELKVSRSLQKSIKKNNYIIRTDHQFTQVLQACAAPRRSQPGTWIHPEIITAYTALHEMGLAHSVETWINNELVGGLYGVAMGKIFFGESMFSYVPDASKIAFVHLVKQLTQWQFVLIDCQVKTAHLASLGAREIPRTEFSQLLNKWTPQTDQDKKWDFSNMNGRRNENA</sequence>
<dbReference type="GO" id="GO:0008914">
    <property type="term" value="F:leucyl-tRNA--protein transferase activity"/>
    <property type="evidence" value="ECO:0007669"/>
    <property type="project" value="UniProtKB-UniRule"/>
</dbReference>
<comment type="catalytic activity">
    <reaction evidence="5 15">
        <text>L-phenylalanyl-tRNA(Phe) + an N-terminal L-alpha-aminoacyl-[protein] = an N-terminal L-phenylalanyl-L-alpha-aminoacyl-[protein] + tRNA(Phe)</text>
        <dbReference type="Rhea" id="RHEA:43632"/>
        <dbReference type="Rhea" id="RHEA-COMP:9668"/>
        <dbReference type="Rhea" id="RHEA-COMP:9699"/>
        <dbReference type="Rhea" id="RHEA-COMP:10636"/>
        <dbReference type="Rhea" id="RHEA-COMP:10637"/>
        <dbReference type="ChEBI" id="CHEBI:78442"/>
        <dbReference type="ChEBI" id="CHEBI:78531"/>
        <dbReference type="ChEBI" id="CHEBI:78597"/>
        <dbReference type="ChEBI" id="CHEBI:83561"/>
        <dbReference type="EC" id="2.3.2.6"/>
    </reaction>
</comment>
<keyword evidence="2 15" id="KW-0963">Cytoplasm</keyword>
<evidence type="ECO:0000256" key="1">
    <source>
        <dbReference type="ARBA" id="ARBA00004496"/>
    </source>
</evidence>
<dbReference type="Gene3D" id="3.40.630.70">
    <property type="entry name" value="Leucyl/phenylalanyl-tRNA-protein transferase, C-terminal domain"/>
    <property type="match status" value="1"/>
</dbReference>
<evidence type="ECO:0000256" key="12">
    <source>
        <dbReference type="ARBA" id="ARBA00077136"/>
    </source>
</evidence>
<comment type="function">
    <text evidence="8 15">Functions in the N-end rule pathway of protein degradation where it conjugates Leu, Phe and, less efficiently, Met from aminoacyl-tRNAs to the N-termini of proteins containing an N-terminal arginine or lysine.</text>
</comment>
<dbReference type="RefSeq" id="WP_090702557.1">
    <property type="nucleotide sequence ID" value="NZ_FOSP01000039.1"/>
</dbReference>
<keyword evidence="3 15" id="KW-0808">Transferase</keyword>
<evidence type="ECO:0000256" key="8">
    <source>
        <dbReference type="ARBA" id="ARBA00054043"/>
    </source>
</evidence>
<evidence type="ECO:0000256" key="14">
    <source>
        <dbReference type="ARBA" id="ARBA00083640"/>
    </source>
</evidence>
<dbReference type="SUPFAM" id="SSF55729">
    <property type="entry name" value="Acyl-CoA N-acyltransferases (Nat)"/>
    <property type="match status" value="1"/>
</dbReference>
<keyword evidence="17" id="KW-1185">Reference proteome</keyword>
<dbReference type="FunFam" id="3.40.630.70:FF:000001">
    <property type="entry name" value="Leucyl/phenylalanyl-tRNA--protein transferase"/>
    <property type="match status" value="1"/>
</dbReference>
<comment type="catalytic activity">
    <reaction evidence="6 15">
        <text>N-terminal L-arginyl-[protein] + L-leucyl-tRNA(Leu) = N-terminal L-leucyl-L-arginyl-[protein] + tRNA(Leu) + H(+)</text>
        <dbReference type="Rhea" id="RHEA:50416"/>
        <dbReference type="Rhea" id="RHEA-COMP:9613"/>
        <dbReference type="Rhea" id="RHEA-COMP:9622"/>
        <dbReference type="Rhea" id="RHEA-COMP:12672"/>
        <dbReference type="Rhea" id="RHEA-COMP:12673"/>
        <dbReference type="ChEBI" id="CHEBI:15378"/>
        <dbReference type="ChEBI" id="CHEBI:64719"/>
        <dbReference type="ChEBI" id="CHEBI:78442"/>
        <dbReference type="ChEBI" id="CHEBI:78494"/>
        <dbReference type="ChEBI" id="CHEBI:133044"/>
        <dbReference type="EC" id="2.3.2.6"/>
    </reaction>
</comment>
<name>A0A1I4FLK8_9PROT</name>
<evidence type="ECO:0000313" key="17">
    <source>
        <dbReference type="Proteomes" id="UP000199533"/>
    </source>
</evidence>
<dbReference type="GO" id="GO:0005737">
    <property type="term" value="C:cytoplasm"/>
    <property type="evidence" value="ECO:0007669"/>
    <property type="project" value="UniProtKB-SubCell"/>
</dbReference>
<evidence type="ECO:0000256" key="7">
    <source>
        <dbReference type="ARBA" id="ARBA00051538"/>
    </source>
</evidence>
<comment type="subcellular location">
    <subcellularLocation>
        <location evidence="1 15">Cytoplasm</location>
    </subcellularLocation>
</comment>
<dbReference type="PANTHER" id="PTHR30098">
    <property type="entry name" value="LEUCYL/PHENYLALANYL-TRNA--PROTEIN TRANSFERASE"/>
    <property type="match status" value="1"/>
</dbReference>
<dbReference type="InterPro" id="IPR042221">
    <property type="entry name" value="Leu/Phe-tRNA_Trfase_N"/>
</dbReference>
<gene>
    <name evidence="15" type="primary">aat</name>
    <name evidence="16" type="ORF">SAMN05216302_103924</name>
</gene>
<evidence type="ECO:0000256" key="9">
    <source>
        <dbReference type="ARBA" id="ARBA00061535"/>
    </source>
</evidence>
<dbReference type="HAMAP" id="MF_00688">
    <property type="entry name" value="Leu_Phe_trans"/>
    <property type="match status" value="1"/>
</dbReference>
<dbReference type="Gene3D" id="3.30.70.3550">
    <property type="entry name" value="Leucyl/phenylalanyl-tRNA-protein transferase, N-terminal domain"/>
    <property type="match status" value="1"/>
</dbReference>
<protein>
    <recommendedName>
        <fullName evidence="11 15">Leucyl/phenylalanyl-tRNA--protein transferase</fullName>
        <ecNumber evidence="10 15">2.3.2.6</ecNumber>
    </recommendedName>
    <alternativeName>
        <fullName evidence="12 15">L/F-transferase</fullName>
    </alternativeName>
    <alternativeName>
        <fullName evidence="13 15">Leucyltransferase</fullName>
    </alternativeName>
    <alternativeName>
        <fullName evidence="14 15">Phenyalanyltransferase</fullName>
    </alternativeName>
</protein>
<dbReference type="Proteomes" id="UP000199533">
    <property type="component" value="Unassembled WGS sequence"/>
</dbReference>
<dbReference type="InterPro" id="IPR004616">
    <property type="entry name" value="Leu/Phe-tRNA_Trfase"/>
</dbReference>
<evidence type="ECO:0000256" key="13">
    <source>
        <dbReference type="ARBA" id="ARBA00077165"/>
    </source>
</evidence>
<dbReference type="InterPro" id="IPR016181">
    <property type="entry name" value="Acyl_CoA_acyltransferase"/>
</dbReference>
<dbReference type="FunFam" id="3.30.70.3550:FF:000001">
    <property type="entry name" value="Leucyl/phenylalanyl-tRNA--protein transferase"/>
    <property type="match status" value="1"/>
</dbReference>
<evidence type="ECO:0000256" key="4">
    <source>
        <dbReference type="ARBA" id="ARBA00023315"/>
    </source>
</evidence>
<evidence type="ECO:0000256" key="5">
    <source>
        <dbReference type="ARBA" id="ARBA00050607"/>
    </source>
</evidence>
<accession>A0A1I4FLK8</accession>
<dbReference type="EC" id="2.3.2.6" evidence="10 15"/>
<organism evidence="16 17">
    <name type="scientific">Nitrosomonas aestuarii</name>
    <dbReference type="NCBI Taxonomy" id="52441"/>
    <lineage>
        <taxon>Bacteria</taxon>
        <taxon>Pseudomonadati</taxon>
        <taxon>Pseudomonadota</taxon>
        <taxon>Betaproteobacteria</taxon>
        <taxon>Nitrosomonadales</taxon>
        <taxon>Nitrosomonadaceae</taxon>
        <taxon>Nitrosomonas</taxon>
    </lineage>
</organism>
<dbReference type="NCBIfam" id="TIGR00667">
    <property type="entry name" value="aat"/>
    <property type="match status" value="1"/>
</dbReference>
<dbReference type="PANTHER" id="PTHR30098:SF2">
    <property type="entry name" value="LEUCYL_PHENYLALANYL-TRNA--PROTEIN TRANSFERASE"/>
    <property type="match status" value="1"/>
</dbReference>
<comment type="catalytic activity">
    <reaction evidence="7 15">
        <text>N-terminal L-lysyl-[protein] + L-leucyl-tRNA(Leu) = N-terminal L-leucyl-L-lysyl-[protein] + tRNA(Leu) + H(+)</text>
        <dbReference type="Rhea" id="RHEA:12340"/>
        <dbReference type="Rhea" id="RHEA-COMP:9613"/>
        <dbReference type="Rhea" id="RHEA-COMP:9622"/>
        <dbReference type="Rhea" id="RHEA-COMP:12670"/>
        <dbReference type="Rhea" id="RHEA-COMP:12671"/>
        <dbReference type="ChEBI" id="CHEBI:15378"/>
        <dbReference type="ChEBI" id="CHEBI:65249"/>
        <dbReference type="ChEBI" id="CHEBI:78442"/>
        <dbReference type="ChEBI" id="CHEBI:78494"/>
        <dbReference type="ChEBI" id="CHEBI:133043"/>
        <dbReference type="EC" id="2.3.2.6"/>
    </reaction>
</comment>